<sequence length="198" mass="21031">MLNAGRVALVIALSLVLPARAYARDPRSAPPPGVYGELDASSMLMFGLMPVTGIGVSSALALRWLDASLWLEARAFKALGRNDGAILGETTGAGAGATSLCRHREAVFLCYVVQIGAIRLSAVDDLRPAESSTPWFVTSGARGGAEWRVSRHLQVRGFLELHLVLLRPLLRVSTFAQDQTSRVAAIAGVGLTLPVSLR</sequence>
<dbReference type="EMBL" id="JEMB01000231">
    <property type="protein sequence ID" value="KYF98584.1"/>
    <property type="molecule type" value="Genomic_DNA"/>
</dbReference>
<keyword evidence="1" id="KW-1133">Transmembrane helix</keyword>
<keyword evidence="1" id="KW-0472">Membrane</keyword>
<evidence type="ECO:0000313" key="4">
    <source>
        <dbReference type="Proteomes" id="UP000075635"/>
    </source>
</evidence>
<evidence type="ECO:0000256" key="1">
    <source>
        <dbReference type="SAM" id="Phobius"/>
    </source>
</evidence>
<keyword evidence="1" id="KW-0812">Transmembrane</keyword>
<keyword evidence="2" id="KW-0732">Signal</keyword>
<evidence type="ECO:0008006" key="5">
    <source>
        <dbReference type="Google" id="ProtNLM"/>
    </source>
</evidence>
<organism evidence="3 4">
    <name type="scientific">Sorangium cellulosum</name>
    <name type="common">Polyangium cellulosum</name>
    <dbReference type="NCBI Taxonomy" id="56"/>
    <lineage>
        <taxon>Bacteria</taxon>
        <taxon>Pseudomonadati</taxon>
        <taxon>Myxococcota</taxon>
        <taxon>Polyangia</taxon>
        <taxon>Polyangiales</taxon>
        <taxon>Polyangiaceae</taxon>
        <taxon>Sorangium</taxon>
    </lineage>
</organism>
<protein>
    <recommendedName>
        <fullName evidence="5">Secreted protein</fullName>
    </recommendedName>
</protein>
<feature type="transmembrane region" description="Helical" evidence="1">
    <location>
        <begin position="47"/>
        <end position="65"/>
    </location>
</feature>
<accession>A0A150T1G6</accession>
<name>A0A150T1G6_SORCE</name>
<reference evidence="3 4" key="1">
    <citation type="submission" date="2014-02" db="EMBL/GenBank/DDBJ databases">
        <title>The small core and large imbalanced accessory genome model reveals a collaborative survival strategy of Sorangium cellulosum strains in nature.</title>
        <authorList>
            <person name="Han K."/>
            <person name="Peng R."/>
            <person name="Blom J."/>
            <person name="Li Y.-Z."/>
        </authorList>
    </citation>
    <scope>NUCLEOTIDE SEQUENCE [LARGE SCALE GENOMIC DNA]</scope>
    <source>
        <strain evidence="3 4">So0011-07</strain>
    </source>
</reference>
<feature type="signal peptide" evidence="2">
    <location>
        <begin position="1"/>
        <end position="23"/>
    </location>
</feature>
<evidence type="ECO:0000313" key="3">
    <source>
        <dbReference type="EMBL" id="KYF98584.1"/>
    </source>
</evidence>
<feature type="chain" id="PRO_5007569439" description="Secreted protein" evidence="2">
    <location>
        <begin position="24"/>
        <end position="198"/>
    </location>
</feature>
<dbReference type="Proteomes" id="UP000075635">
    <property type="component" value="Unassembled WGS sequence"/>
</dbReference>
<comment type="caution">
    <text evidence="3">The sequence shown here is derived from an EMBL/GenBank/DDBJ whole genome shotgun (WGS) entry which is preliminary data.</text>
</comment>
<gene>
    <name evidence="3" type="ORF">BE17_12255</name>
</gene>
<evidence type="ECO:0000256" key="2">
    <source>
        <dbReference type="SAM" id="SignalP"/>
    </source>
</evidence>
<dbReference type="AlphaFoldDB" id="A0A150T1G6"/>
<proteinExistence type="predicted"/>